<dbReference type="Pfam" id="PF07972">
    <property type="entry name" value="Flavodoxin_NdrI"/>
    <property type="match status" value="1"/>
</dbReference>
<dbReference type="InterPro" id="IPR004465">
    <property type="entry name" value="RNR_NrdI"/>
</dbReference>
<reference evidence="5 6" key="1">
    <citation type="submission" date="2014-05" db="EMBL/GenBank/DDBJ databases">
        <title>Complete genome sequence of Corynebacterium marinum DSM 44953.</title>
        <authorList>
            <person name="Schaffert L."/>
            <person name="Albersmeier A."/>
            <person name="Kalinowski J."/>
            <person name="Ruckert C."/>
        </authorList>
    </citation>
    <scope>NUCLEOTIDE SEQUENCE [LARGE SCALE GENOMIC DNA]</scope>
    <source>
        <strain evidence="5 6">DSM 44953</strain>
    </source>
</reference>
<dbReference type="HAMAP" id="MF_00128">
    <property type="entry name" value="NrdI"/>
    <property type="match status" value="1"/>
</dbReference>
<proteinExistence type="inferred from homology"/>
<evidence type="ECO:0000256" key="4">
    <source>
        <dbReference type="HAMAP-Rule" id="MF_00128"/>
    </source>
</evidence>
<comment type="function">
    <text evidence="1 4">Probably involved in ribonucleotide reductase function.</text>
</comment>
<sequence>MLVVYFSSATENTRRFVEKLGLPNVRIPLYKAEEPLVVDEPYVLVCPTYGGGASMSHQNSRPVPIQVIRFLNNEHNRSFIRAVVSGGNTNFGADYGAAGEVIAKKCSVPYVYRFELMGTSEDVRILREGLITNAEALGLEPVRGEARTADTA</sequence>
<protein>
    <recommendedName>
        <fullName evidence="3 4">Protein NrdI</fullName>
    </recommendedName>
</protein>
<evidence type="ECO:0000313" key="6">
    <source>
        <dbReference type="Proteomes" id="UP000031928"/>
    </source>
</evidence>
<dbReference type="GO" id="GO:0010181">
    <property type="term" value="F:FMN binding"/>
    <property type="evidence" value="ECO:0007669"/>
    <property type="project" value="InterPro"/>
</dbReference>
<dbReference type="InterPro" id="IPR029039">
    <property type="entry name" value="Flavoprotein-like_sf"/>
</dbReference>
<dbReference type="InterPro" id="IPR020852">
    <property type="entry name" value="RNR_Ib_NrdI_bac"/>
</dbReference>
<dbReference type="HOGENOM" id="CLU_114845_0_1_11"/>
<dbReference type="Gene3D" id="3.40.50.360">
    <property type="match status" value="1"/>
</dbReference>
<dbReference type="Proteomes" id="UP000031928">
    <property type="component" value="Chromosome"/>
</dbReference>
<gene>
    <name evidence="4 5" type="primary">nrdI</name>
    <name evidence="5" type="ORF">B840_10320</name>
</gene>
<dbReference type="SUPFAM" id="SSF52218">
    <property type="entry name" value="Flavoproteins"/>
    <property type="match status" value="1"/>
</dbReference>
<comment type="similarity">
    <text evidence="2 4">Belongs to the NrdI family.</text>
</comment>
<dbReference type="KEGG" id="cmq:B840_10320"/>
<evidence type="ECO:0000256" key="1">
    <source>
        <dbReference type="ARBA" id="ARBA00003999"/>
    </source>
</evidence>
<dbReference type="AlphaFoldDB" id="A0A0B6TI58"/>
<dbReference type="STRING" id="1224162.B840_10320"/>
<accession>A0A0B6TI58</accession>
<organism evidence="5 6">
    <name type="scientific">Corynebacterium marinum DSM 44953</name>
    <dbReference type="NCBI Taxonomy" id="1224162"/>
    <lineage>
        <taxon>Bacteria</taxon>
        <taxon>Bacillati</taxon>
        <taxon>Actinomycetota</taxon>
        <taxon>Actinomycetes</taxon>
        <taxon>Mycobacteriales</taxon>
        <taxon>Corynebacteriaceae</taxon>
        <taxon>Corynebacterium</taxon>
    </lineage>
</organism>
<evidence type="ECO:0000256" key="2">
    <source>
        <dbReference type="ARBA" id="ARBA00009942"/>
    </source>
</evidence>
<name>A0A0B6TI58_9CORY</name>
<evidence type="ECO:0000313" key="5">
    <source>
        <dbReference type="EMBL" id="AJK69647.1"/>
    </source>
</evidence>
<evidence type="ECO:0000256" key="3">
    <source>
        <dbReference type="ARBA" id="ARBA00020129"/>
    </source>
</evidence>
<dbReference type="EMBL" id="CP007790">
    <property type="protein sequence ID" value="AJK69647.1"/>
    <property type="molecule type" value="Genomic_DNA"/>
</dbReference>
<dbReference type="PIRSF" id="PIRSF005087">
    <property type="entry name" value="NrdI"/>
    <property type="match status" value="1"/>
</dbReference>
<dbReference type="PANTHER" id="PTHR37297:SF1">
    <property type="entry name" value="PROTEIN NRDI"/>
    <property type="match status" value="1"/>
</dbReference>
<keyword evidence="6" id="KW-1185">Reference proteome</keyword>
<dbReference type="NCBIfam" id="TIGR00333">
    <property type="entry name" value="nrdI"/>
    <property type="match status" value="1"/>
</dbReference>
<dbReference type="OrthoDB" id="350535at2"/>
<dbReference type="RefSeq" id="WP_042622037.1">
    <property type="nucleotide sequence ID" value="NZ_CP007790.1"/>
</dbReference>
<dbReference type="PANTHER" id="PTHR37297">
    <property type="entry name" value="PROTEIN NRDI"/>
    <property type="match status" value="1"/>
</dbReference>